<sequence length="101" mass="11757">MFPSSISLQLIAAVLRQADELPRHFERSKLLIKNIQIDDLGGDPFADPMWIPTLDICKLDCDKATEYCVENEELKQQCKKMPEECIQLLHEKQMVDKFFDD</sequence>
<gene>
    <name evidence="1" type="ORF">HPLM_LOCUS326</name>
</gene>
<dbReference type="AlphaFoldDB" id="A0A0N4VSQ8"/>
<protein>
    <submittedName>
        <fullName evidence="1 3">Uncharacterized protein</fullName>
    </submittedName>
</protein>
<reference evidence="3" key="1">
    <citation type="submission" date="2017-02" db="UniProtKB">
        <authorList>
            <consortium name="WormBaseParasite"/>
        </authorList>
    </citation>
    <scope>IDENTIFICATION</scope>
</reference>
<evidence type="ECO:0000313" key="1">
    <source>
        <dbReference type="EMBL" id="VDO05087.1"/>
    </source>
</evidence>
<dbReference type="OrthoDB" id="5819629at2759"/>
<dbReference type="EMBL" id="UZAF01000203">
    <property type="protein sequence ID" value="VDO05087.1"/>
    <property type="molecule type" value="Genomic_DNA"/>
</dbReference>
<proteinExistence type="predicted"/>
<dbReference type="WBParaSite" id="HPLM_0000032501-mRNA-1">
    <property type="protein sequence ID" value="HPLM_0000032501-mRNA-1"/>
    <property type="gene ID" value="HPLM_0000032501"/>
</dbReference>
<dbReference type="OMA" id="ATEYCVE"/>
<accession>A0A0N4VSQ8</accession>
<name>A0A0N4VSQ8_HAEPC</name>
<organism evidence="3">
    <name type="scientific">Haemonchus placei</name>
    <name type="common">Barber's pole worm</name>
    <dbReference type="NCBI Taxonomy" id="6290"/>
    <lineage>
        <taxon>Eukaryota</taxon>
        <taxon>Metazoa</taxon>
        <taxon>Ecdysozoa</taxon>
        <taxon>Nematoda</taxon>
        <taxon>Chromadorea</taxon>
        <taxon>Rhabditida</taxon>
        <taxon>Rhabditina</taxon>
        <taxon>Rhabditomorpha</taxon>
        <taxon>Strongyloidea</taxon>
        <taxon>Trichostrongylidae</taxon>
        <taxon>Haemonchus</taxon>
    </lineage>
</organism>
<reference evidence="1 2" key="2">
    <citation type="submission" date="2018-11" db="EMBL/GenBank/DDBJ databases">
        <authorList>
            <consortium name="Pathogen Informatics"/>
        </authorList>
    </citation>
    <scope>NUCLEOTIDE SEQUENCE [LARGE SCALE GENOMIC DNA]</scope>
    <source>
        <strain evidence="1 2">MHpl1</strain>
    </source>
</reference>
<evidence type="ECO:0000313" key="2">
    <source>
        <dbReference type="Proteomes" id="UP000268014"/>
    </source>
</evidence>
<dbReference type="Proteomes" id="UP000268014">
    <property type="component" value="Unassembled WGS sequence"/>
</dbReference>
<keyword evidence="2" id="KW-1185">Reference proteome</keyword>
<evidence type="ECO:0000313" key="3">
    <source>
        <dbReference type="WBParaSite" id="HPLM_0000032501-mRNA-1"/>
    </source>
</evidence>